<evidence type="ECO:0000313" key="1">
    <source>
        <dbReference type="EMBL" id="GCL48215.1"/>
    </source>
</evidence>
<organism evidence="1 2">
    <name type="scientific">Microcystis aeruginosa NIES-3787</name>
    <dbReference type="NCBI Taxonomy" id="2517782"/>
    <lineage>
        <taxon>Bacteria</taxon>
        <taxon>Bacillati</taxon>
        <taxon>Cyanobacteriota</taxon>
        <taxon>Cyanophyceae</taxon>
        <taxon>Oscillatoriophycideae</taxon>
        <taxon>Chroococcales</taxon>
        <taxon>Microcystaceae</taxon>
        <taxon>Microcystis</taxon>
    </lineage>
</organism>
<dbReference type="Proteomes" id="UP000438874">
    <property type="component" value="Unassembled WGS sequence"/>
</dbReference>
<sequence>MMGVRVVYIVGNLTPKNPINKLTLITPILSMEPITVATIVALVFQTTVEKFTEAALEKINTLRQIIWNKLKANPNAEKALQAAEKGSKTDLEKVADYLKVAMNDEADFAEKVKGLATEIQSLKIQDNSSMNQANSGGQNLQNQGQVSEVYQAENININKI</sequence>
<name>A0A6H9GM71_MICAE</name>
<dbReference type="EMBL" id="BJCH01000094">
    <property type="protein sequence ID" value="GCL48215.1"/>
    <property type="molecule type" value="Genomic_DNA"/>
</dbReference>
<proteinExistence type="predicted"/>
<comment type="caution">
    <text evidence="1">The sequence shown here is derived from an EMBL/GenBank/DDBJ whole genome shotgun (WGS) entry which is preliminary data.</text>
</comment>
<accession>A0A6H9GM71</accession>
<gene>
    <name evidence="1" type="ORF">NIES3787_39310</name>
</gene>
<evidence type="ECO:0000313" key="2">
    <source>
        <dbReference type="Proteomes" id="UP000438874"/>
    </source>
</evidence>
<dbReference type="AlphaFoldDB" id="A0A6H9GM71"/>
<protein>
    <submittedName>
        <fullName evidence="1">Uncharacterized protein</fullName>
    </submittedName>
</protein>
<reference evidence="1 2" key="1">
    <citation type="submission" date="2019-02" db="EMBL/GenBank/DDBJ databases">
        <title>Draft genome sequence of Arthrospira platensis NIES-3787.</title>
        <authorList>
            <person name="Yamaguchi H."/>
            <person name="Suzuki S."/>
            <person name="Kawachi M."/>
        </authorList>
    </citation>
    <scope>NUCLEOTIDE SEQUENCE [LARGE SCALE GENOMIC DNA]</scope>
    <source>
        <strain evidence="1 2">NIES-3787</strain>
    </source>
</reference>